<dbReference type="Pfam" id="PF13568">
    <property type="entry name" value="OMP_b-brl_2"/>
    <property type="match status" value="1"/>
</dbReference>
<dbReference type="AlphaFoldDB" id="A0A0S2HZG0"/>
<keyword evidence="1" id="KW-0732">Signal</keyword>
<evidence type="ECO:0000313" key="3">
    <source>
        <dbReference type="EMBL" id="ALO15448.1"/>
    </source>
</evidence>
<accession>A0A0S2HZG0</accession>
<dbReference type="OrthoDB" id="1117977at2"/>
<proteinExistence type="predicted"/>
<feature type="signal peptide" evidence="1">
    <location>
        <begin position="1"/>
        <end position="20"/>
    </location>
</feature>
<feature type="chain" id="PRO_5006599475" description="Outer membrane protein beta-barrel domain-containing protein" evidence="1">
    <location>
        <begin position="21"/>
        <end position="227"/>
    </location>
</feature>
<protein>
    <recommendedName>
        <fullName evidence="2">Outer membrane protein beta-barrel domain-containing protein</fullName>
    </recommendedName>
</protein>
<evidence type="ECO:0000256" key="1">
    <source>
        <dbReference type="SAM" id="SignalP"/>
    </source>
</evidence>
<name>A0A0S2HZG0_9BACT</name>
<evidence type="ECO:0000259" key="2">
    <source>
        <dbReference type="Pfam" id="PF13568"/>
    </source>
</evidence>
<gene>
    <name evidence="3" type="ORF">L21SP5_01807</name>
</gene>
<dbReference type="STRING" id="1307839.L21SP5_01807"/>
<sequence precursor="true">MIRRLLILQMLILVCLTSQAQEEKTRYFNKDQLVIELLSNQWLDAPDDVKLHPRSLAFNLQLMYNLVGKNSNVALAAGLGLLTENYQIDALPKLSENKLSFAPLDDELNYTSNKIRFTTVELPVEIRIRSNKNSRNKTWKLYLGGKAGYMFQSMHKYSGDDPVKPNQKLKQKTFNLPYTEQFTYGLTARLGYDAIMVTAYYGLTNHFKKDKAPALYPFMVGLTLFVY</sequence>
<dbReference type="KEGG" id="blq:L21SP5_01807"/>
<keyword evidence="4" id="KW-1185">Reference proteome</keyword>
<organism evidence="3 4">
    <name type="scientific">Salinivirga cyanobacteriivorans</name>
    <dbReference type="NCBI Taxonomy" id="1307839"/>
    <lineage>
        <taxon>Bacteria</taxon>
        <taxon>Pseudomonadati</taxon>
        <taxon>Bacteroidota</taxon>
        <taxon>Bacteroidia</taxon>
        <taxon>Bacteroidales</taxon>
        <taxon>Salinivirgaceae</taxon>
        <taxon>Salinivirga</taxon>
    </lineage>
</organism>
<dbReference type="InterPro" id="IPR025665">
    <property type="entry name" value="Beta-barrel_OMP_2"/>
</dbReference>
<dbReference type="Proteomes" id="UP000064893">
    <property type="component" value="Chromosome"/>
</dbReference>
<feature type="domain" description="Outer membrane protein beta-barrel" evidence="2">
    <location>
        <begin position="55"/>
        <end position="207"/>
    </location>
</feature>
<dbReference type="EMBL" id="CP013118">
    <property type="protein sequence ID" value="ALO15448.1"/>
    <property type="molecule type" value="Genomic_DNA"/>
</dbReference>
<reference evidence="3 4" key="1">
    <citation type="submission" date="2015-11" db="EMBL/GenBank/DDBJ databases">
        <title>Description and complete genome sequence of a novel strain predominating in hypersaline microbial mats and representing a new family of the Bacteriodetes phylum.</title>
        <authorList>
            <person name="Spring S."/>
            <person name="Bunk B."/>
            <person name="Sproer C."/>
            <person name="Klenk H.-P."/>
        </authorList>
    </citation>
    <scope>NUCLEOTIDE SEQUENCE [LARGE SCALE GENOMIC DNA]</scope>
    <source>
        <strain evidence="3 4">L21-Spi-D4</strain>
    </source>
</reference>
<dbReference type="RefSeq" id="WP_081421481.1">
    <property type="nucleotide sequence ID" value="NZ_CP013118.1"/>
</dbReference>
<evidence type="ECO:0000313" key="4">
    <source>
        <dbReference type="Proteomes" id="UP000064893"/>
    </source>
</evidence>